<evidence type="ECO:0000313" key="2">
    <source>
        <dbReference type="Proteomes" id="UP000228952"/>
    </source>
</evidence>
<name>A0A2M7W2U1_9BACT</name>
<dbReference type="AlphaFoldDB" id="A0A2M7W2U1"/>
<dbReference type="Proteomes" id="UP000228952">
    <property type="component" value="Unassembled WGS sequence"/>
</dbReference>
<protein>
    <submittedName>
        <fullName evidence="1">Uncharacterized protein</fullName>
    </submittedName>
</protein>
<comment type="caution">
    <text evidence="1">The sequence shown here is derived from an EMBL/GenBank/DDBJ whole genome shotgun (WGS) entry which is preliminary data.</text>
</comment>
<sequence>KKQFPAEFSVLQAISSELEKHVKKAYPTFEFGTGTVTADITATVFGKQVVMGQVSLEVLATALAPVVSPVAMKTDTAFSLATLEVPMLILSQLSIALTVKRAYLVLPKPYQKAIKRTYISITTLKKLSAFLESNKKAKKYLRIMHKRLGIYTKKKPPLNKTS</sequence>
<reference evidence="2" key="1">
    <citation type="submission" date="2017-09" db="EMBL/GenBank/DDBJ databases">
        <title>Depth-based differentiation of microbial function through sediment-hosted aquifers and enrichment of novel symbionts in the deep terrestrial subsurface.</title>
        <authorList>
            <person name="Probst A.J."/>
            <person name="Ladd B."/>
            <person name="Jarett J.K."/>
            <person name="Geller-Mcgrath D.E."/>
            <person name="Sieber C.M.K."/>
            <person name="Emerson J.B."/>
            <person name="Anantharaman K."/>
            <person name="Thomas B.C."/>
            <person name="Malmstrom R."/>
            <person name="Stieglmeier M."/>
            <person name="Klingl A."/>
            <person name="Woyke T."/>
            <person name="Ryan C.M."/>
            <person name="Banfield J.F."/>
        </authorList>
    </citation>
    <scope>NUCLEOTIDE SEQUENCE [LARGE SCALE GENOMIC DNA]</scope>
</reference>
<proteinExistence type="predicted"/>
<gene>
    <name evidence="1" type="ORF">COX64_02455</name>
</gene>
<feature type="non-terminal residue" evidence="1">
    <location>
        <position position="1"/>
    </location>
</feature>
<accession>A0A2M7W2U1</accession>
<evidence type="ECO:0000313" key="1">
    <source>
        <dbReference type="EMBL" id="PJA14087.1"/>
    </source>
</evidence>
<dbReference type="EMBL" id="PFQB01000062">
    <property type="protein sequence ID" value="PJA14087.1"/>
    <property type="molecule type" value="Genomic_DNA"/>
</dbReference>
<organism evidence="1 2">
    <name type="scientific">Candidatus Dojkabacteria bacterium CG_4_10_14_0_2_um_filter_Dojkabacteria_WS6_41_15</name>
    <dbReference type="NCBI Taxonomy" id="2014249"/>
    <lineage>
        <taxon>Bacteria</taxon>
        <taxon>Candidatus Dojkabacteria</taxon>
    </lineage>
</organism>